<feature type="coiled-coil region" evidence="1">
    <location>
        <begin position="3"/>
        <end position="86"/>
    </location>
</feature>
<keyword evidence="1" id="KW-0175">Coiled coil</keyword>
<dbReference type="InterPro" id="IPR003395">
    <property type="entry name" value="RecF/RecN/SMC_N"/>
</dbReference>
<feature type="non-terminal residue" evidence="3">
    <location>
        <position position="246"/>
    </location>
</feature>
<dbReference type="InterPro" id="IPR027417">
    <property type="entry name" value="P-loop_NTPase"/>
</dbReference>
<dbReference type="SUPFAM" id="SSF52540">
    <property type="entry name" value="P-loop containing nucleoside triphosphate hydrolases"/>
    <property type="match status" value="1"/>
</dbReference>
<comment type="caution">
    <text evidence="3">The sequence shown here is derived from an EMBL/GenBank/DDBJ whole genome shotgun (WGS) entry which is preliminary data.</text>
</comment>
<gene>
    <name evidence="3" type="ORF">S01H1_69717</name>
</gene>
<evidence type="ECO:0000259" key="2">
    <source>
        <dbReference type="Pfam" id="PF02463"/>
    </source>
</evidence>
<dbReference type="EMBL" id="BARS01046307">
    <property type="protein sequence ID" value="GAG28770.1"/>
    <property type="molecule type" value="Genomic_DNA"/>
</dbReference>
<feature type="domain" description="RecF/RecN/SMC N-terminal" evidence="2">
    <location>
        <begin position="102"/>
        <end position="244"/>
    </location>
</feature>
<feature type="non-terminal residue" evidence="3">
    <location>
        <position position="1"/>
    </location>
</feature>
<proteinExistence type="predicted"/>
<sequence>KRINDLNIRKAKIIAELEALDQEYEEFRGVKLRKNISIDNLKIEIKRFESMLKNMGNVNLRALEIYEGLEKEYNELLSRVEKLGLEKEDVLKMMYEIDSKKKISFMETFNELATNFKRIFASLTTKGEAYLELENEEEPFTAGLDIKVRLIGTKLLDIRSLSGGEKTLTALAFIFSIQEYKPASFYLLDEVDAALDKKNSEMLSKLINKYAQNAQYVLISHNDSVISEANQIYGVSMQQNGISKIV</sequence>
<evidence type="ECO:0000256" key="1">
    <source>
        <dbReference type="SAM" id="Coils"/>
    </source>
</evidence>
<dbReference type="Gene3D" id="3.40.50.300">
    <property type="entry name" value="P-loop containing nucleotide triphosphate hydrolases"/>
    <property type="match status" value="1"/>
</dbReference>
<name>X0WDP8_9ZZZZ</name>
<reference evidence="3" key="1">
    <citation type="journal article" date="2014" name="Front. Microbiol.">
        <title>High frequency of phylogenetically diverse reductive dehalogenase-homologous genes in deep subseafloor sedimentary metagenomes.</title>
        <authorList>
            <person name="Kawai M."/>
            <person name="Futagami T."/>
            <person name="Toyoda A."/>
            <person name="Takaki Y."/>
            <person name="Nishi S."/>
            <person name="Hori S."/>
            <person name="Arai W."/>
            <person name="Tsubouchi T."/>
            <person name="Morono Y."/>
            <person name="Uchiyama I."/>
            <person name="Ito T."/>
            <person name="Fujiyama A."/>
            <person name="Inagaki F."/>
            <person name="Takami H."/>
        </authorList>
    </citation>
    <scope>NUCLEOTIDE SEQUENCE</scope>
    <source>
        <strain evidence="3">Expedition CK06-06</strain>
    </source>
</reference>
<evidence type="ECO:0000313" key="3">
    <source>
        <dbReference type="EMBL" id="GAG28770.1"/>
    </source>
</evidence>
<dbReference type="PANTHER" id="PTHR43977">
    <property type="entry name" value="STRUCTURAL MAINTENANCE OF CHROMOSOMES PROTEIN 3"/>
    <property type="match status" value="1"/>
</dbReference>
<organism evidence="3">
    <name type="scientific">marine sediment metagenome</name>
    <dbReference type="NCBI Taxonomy" id="412755"/>
    <lineage>
        <taxon>unclassified sequences</taxon>
        <taxon>metagenomes</taxon>
        <taxon>ecological metagenomes</taxon>
    </lineage>
</organism>
<dbReference type="AlphaFoldDB" id="X0WDP8"/>
<protein>
    <recommendedName>
        <fullName evidence="2">RecF/RecN/SMC N-terminal domain-containing protein</fullName>
    </recommendedName>
</protein>
<accession>X0WDP8</accession>
<dbReference type="Pfam" id="PF02463">
    <property type="entry name" value="SMC_N"/>
    <property type="match status" value="1"/>
</dbReference>